<keyword evidence="2" id="KW-0472">Membrane</keyword>
<dbReference type="Proteomes" id="UP000230093">
    <property type="component" value="Unassembled WGS sequence"/>
</dbReference>
<proteinExistence type="predicted"/>
<comment type="caution">
    <text evidence="4">The sequence shown here is derived from an EMBL/GenBank/DDBJ whole genome shotgun (WGS) entry which is preliminary data.</text>
</comment>
<dbReference type="AlphaFoldDB" id="A0A2H0W8C2"/>
<evidence type="ECO:0000313" key="5">
    <source>
        <dbReference type="Proteomes" id="UP000230093"/>
    </source>
</evidence>
<dbReference type="PANTHER" id="PTHR46401:SF2">
    <property type="entry name" value="GLYCOSYLTRANSFERASE WBBK-RELATED"/>
    <property type="match status" value="1"/>
</dbReference>
<dbReference type="EMBL" id="PEZT01000028">
    <property type="protein sequence ID" value="PIS08815.1"/>
    <property type="molecule type" value="Genomic_DNA"/>
</dbReference>
<dbReference type="CDD" id="cd03801">
    <property type="entry name" value="GT4_PimA-like"/>
    <property type="match status" value="1"/>
</dbReference>
<dbReference type="Gene3D" id="3.40.50.2000">
    <property type="entry name" value="Glycogen Phosphorylase B"/>
    <property type="match status" value="2"/>
</dbReference>
<keyword evidence="2" id="KW-0812">Transmembrane</keyword>
<gene>
    <name evidence="4" type="ORF">COT75_05035</name>
</gene>
<evidence type="ECO:0000256" key="1">
    <source>
        <dbReference type="ARBA" id="ARBA00022679"/>
    </source>
</evidence>
<evidence type="ECO:0000259" key="3">
    <source>
        <dbReference type="Pfam" id="PF00534"/>
    </source>
</evidence>
<feature type="transmembrane region" description="Helical" evidence="2">
    <location>
        <begin position="81"/>
        <end position="105"/>
    </location>
</feature>
<dbReference type="GO" id="GO:0016757">
    <property type="term" value="F:glycosyltransferase activity"/>
    <property type="evidence" value="ECO:0007669"/>
    <property type="project" value="InterPro"/>
</dbReference>
<keyword evidence="2" id="KW-1133">Transmembrane helix</keyword>
<organism evidence="4 5">
    <name type="scientific">Candidatus Beckwithbacteria bacterium CG10_big_fil_rev_8_21_14_0_10_34_10</name>
    <dbReference type="NCBI Taxonomy" id="1974495"/>
    <lineage>
        <taxon>Bacteria</taxon>
        <taxon>Candidatus Beckwithiibacteriota</taxon>
    </lineage>
</organism>
<accession>A0A2H0W8C2</accession>
<dbReference type="Pfam" id="PF00534">
    <property type="entry name" value="Glycos_transf_1"/>
    <property type="match status" value="1"/>
</dbReference>
<protein>
    <recommendedName>
        <fullName evidence="3">Glycosyl transferase family 1 domain-containing protein</fullName>
    </recommendedName>
</protein>
<sequence>MALKSLKILYFCNGSGVSPVKCGGGTRIVEIIKRLPISIQITIVGTKGDKLLFENEKIKRPYNFVLVKTLFKKEKNRLDRMLGYIISTLHSLFLIPNLAYAGIVYSPSDLFCDIIPGFIYKLINKSKWIVISHHLCPPPWKRKGNFLLNSISFVSQRLSFFIIGLKADKILVYNSPQAKNIIRIIQKTSFKKLLFKKVVNGVNFKMINSISQQKLVYDGLFIGGFRASKGIFDLIDIWQQVINYLPQAKLAIVGQGSADVANKLKTKIKKMGLNKNIILTGYLDQLKLYQLMKSSKIYLNPSYEEGWGIIIREALAASLPVISYNLPIISKKSFKEVTLIPIGNKKAFAKMILTHLNKKAFYKKKKKEVAKRKKDYPWTKIVSQEIRIFNNAL</sequence>
<dbReference type="PANTHER" id="PTHR46401">
    <property type="entry name" value="GLYCOSYLTRANSFERASE WBBK-RELATED"/>
    <property type="match status" value="1"/>
</dbReference>
<keyword evidence="1" id="KW-0808">Transferase</keyword>
<feature type="domain" description="Glycosyl transferase family 1" evidence="3">
    <location>
        <begin position="220"/>
        <end position="367"/>
    </location>
</feature>
<evidence type="ECO:0000256" key="2">
    <source>
        <dbReference type="SAM" id="Phobius"/>
    </source>
</evidence>
<dbReference type="InterPro" id="IPR001296">
    <property type="entry name" value="Glyco_trans_1"/>
</dbReference>
<name>A0A2H0W8C2_9BACT</name>
<dbReference type="SUPFAM" id="SSF53756">
    <property type="entry name" value="UDP-Glycosyltransferase/glycogen phosphorylase"/>
    <property type="match status" value="1"/>
</dbReference>
<evidence type="ECO:0000313" key="4">
    <source>
        <dbReference type="EMBL" id="PIS08815.1"/>
    </source>
</evidence>
<reference evidence="5" key="1">
    <citation type="submission" date="2017-09" db="EMBL/GenBank/DDBJ databases">
        <title>Depth-based differentiation of microbial function through sediment-hosted aquifers and enrichment of novel symbionts in the deep terrestrial subsurface.</title>
        <authorList>
            <person name="Probst A.J."/>
            <person name="Ladd B."/>
            <person name="Jarett J.K."/>
            <person name="Geller-Mcgrath D.E."/>
            <person name="Sieber C.M.K."/>
            <person name="Emerson J.B."/>
            <person name="Anantharaman K."/>
            <person name="Thomas B.C."/>
            <person name="Malmstrom R."/>
            <person name="Stieglmeier M."/>
            <person name="Klingl A."/>
            <person name="Woyke T."/>
            <person name="Ryan C.M."/>
            <person name="Banfield J.F."/>
        </authorList>
    </citation>
    <scope>NUCLEOTIDE SEQUENCE [LARGE SCALE GENOMIC DNA]</scope>
</reference>